<name>A0A7W1WS21_9BACL</name>
<dbReference type="Proteomes" id="UP000535491">
    <property type="component" value="Unassembled WGS sequence"/>
</dbReference>
<keyword evidence="2" id="KW-1185">Reference proteome</keyword>
<protein>
    <recommendedName>
        <fullName evidence="3">Essential protein Yae1 N-terminal domain-containing protein</fullName>
    </recommendedName>
</protein>
<comment type="caution">
    <text evidence="1">The sequence shown here is derived from an EMBL/GenBank/DDBJ whole genome shotgun (WGS) entry which is preliminary data.</text>
</comment>
<accession>A0A7W1WS21</accession>
<evidence type="ECO:0000313" key="2">
    <source>
        <dbReference type="Proteomes" id="UP000535491"/>
    </source>
</evidence>
<evidence type="ECO:0000313" key="1">
    <source>
        <dbReference type="EMBL" id="MBA4494991.1"/>
    </source>
</evidence>
<organism evidence="1 2">
    <name type="scientific">Paenactinomyces guangxiensis</name>
    <dbReference type="NCBI Taxonomy" id="1490290"/>
    <lineage>
        <taxon>Bacteria</taxon>
        <taxon>Bacillati</taxon>
        <taxon>Bacillota</taxon>
        <taxon>Bacilli</taxon>
        <taxon>Bacillales</taxon>
        <taxon>Thermoactinomycetaceae</taxon>
        <taxon>Paenactinomyces</taxon>
    </lineage>
</organism>
<evidence type="ECO:0008006" key="3">
    <source>
        <dbReference type="Google" id="ProtNLM"/>
    </source>
</evidence>
<dbReference type="RefSeq" id="WP_181752231.1">
    <property type="nucleotide sequence ID" value="NZ_JACEIQ010000011.1"/>
</dbReference>
<reference evidence="1 2" key="1">
    <citation type="submission" date="2020-07" db="EMBL/GenBank/DDBJ databases">
        <authorList>
            <person name="Feng H."/>
        </authorList>
    </citation>
    <scope>NUCLEOTIDE SEQUENCE [LARGE SCALE GENOMIC DNA]</scope>
    <source>
        <strain evidence="2">s-10</strain>
    </source>
</reference>
<dbReference type="EMBL" id="JACEIQ010000011">
    <property type="protein sequence ID" value="MBA4494991.1"/>
    <property type="molecule type" value="Genomic_DNA"/>
</dbReference>
<sequence length="84" mass="9891">MGPMQMMAFLGAALFFFLYGFEMGRRKGRHEKMEDLKEFWYHKGFEAGRKTGFKEGNQSGVDLAVSIEDIMSKTQKWKTYYFIL</sequence>
<dbReference type="AlphaFoldDB" id="A0A7W1WS21"/>
<proteinExistence type="predicted"/>
<gene>
    <name evidence="1" type="ORF">H1191_11800</name>
</gene>